<dbReference type="Proteomes" id="UP000485085">
    <property type="component" value="Unassembled WGS sequence"/>
</dbReference>
<dbReference type="Proteomes" id="UP000259497">
    <property type="component" value="Unassembled WGS sequence"/>
</dbReference>
<evidence type="ECO:0000256" key="1">
    <source>
        <dbReference type="SAM" id="Coils"/>
    </source>
</evidence>
<dbReference type="RefSeq" id="WP_032440522.1">
    <property type="nucleotide sequence ID" value="NZ_AP023149.1"/>
</dbReference>
<sequence length="205" mass="23107">MHLENCLEDMNVISNALATVTSNASRFSNANSTPKAFPKRVHTKFKMRPRFGGITRSTRPGFADSHEFRLPQTEGIPVAESDTAAQLADIEQRLAELTAKHVQLTHSISGYSAEQIRESFGESRYEDLKNVDLSIRGLEGFVNKFIRDAELPHPYLKRLSDAITEYRLAVSDLLMILNQCFNEVEVIESQTGLIDEDVFANFSFH</sequence>
<reference evidence="2" key="1">
    <citation type="submission" date="2017-05" db="EMBL/GenBank/DDBJ databases">
        <title>Complete sequence of plasmid p205880-NR1.</title>
        <authorList>
            <person name="Wang S."/>
            <person name="Zhou D."/>
        </authorList>
    </citation>
    <scope>NUCLEOTIDE SEQUENCE</scope>
    <source>
        <strain evidence="2">205880</strain>
        <plasmid evidence="2">p205880-NR1</plasmid>
    </source>
</reference>
<reference evidence="3 6" key="3">
    <citation type="submission" date="2019-11" db="EMBL/GenBank/DDBJ databases">
        <title>Emergence of a novel subclone of carbapenem-resistant Klebsiella pneumoniae ST11 with enhanced virulence and transmissibility: a molecular epidemiological, clinical, genomic study.</title>
        <authorList>
            <person name="Zhou K."/>
        </authorList>
    </citation>
    <scope>NUCLEOTIDE SEQUENCE [LARGE SCALE GENOMIC DNA]</scope>
    <source>
        <strain evidence="3 6">KP_38044</strain>
    </source>
</reference>
<evidence type="ECO:0000313" key="3">
    <source>
        <dbReference type="EMBL" id="MUA38514.1"/>
    </source>
</evidence>
<gene>
    <name evidence="3" type="ORF">GNF00_01450</name>
    <name evidence="4" type="ORF">SAMEA3649733_04485</name>
</gene>
<proteinExistence type="predicted"/>
<keyword evidence="2" id="KW-0614">Plasmid</keyword>
<dbReference type="AlphaFoldDB" id="A0A220SV42"/>
<evidence type="ECO:0000313" key="4">
    <source>
        <dbReference type="EMBL" id="SVS28737.1"/>
    </source>
</evidence>
<evidence type="ECO:0000313" key="6">
    <source>
        <dbReference type="Proteomes" id="UP000485085"/>
    </source>
</evidence>
<organism evidence="2">
    <name type="scientific">Klebsiella pneumoniae</name>
    <dbReference type="NCBI Taxonomy" id="573"/>
    <lineage>
        <taxon>Bacteria</taxon>
        <taxon>Pseudomonadati</taxon>
        <taxon>Pseudomonadota</taxon>
        <taxon>Gammaproteobacteria</taxon>
        <taxon>Enterobacterales</taxon>
        <taxon>Enterobacteriaceae</taxon>
        <taxon>Klebsiella/Raoultella group</taxon>
        <taxon>Klebsiella</taxon>
        <taxon>Klebsiella pneumoniae complex</taxon>
    </lineage>
</organism>
<dbReference type="EMBL" id="WNPO01000003">
    <property type="protein sequence ID" value="MUA38514.1"/>
    <property type="molecule type" value="Genomic_DNA"/>
</dbReference>
<geneLocation type="plasmid" evidence="2">
    <name>p205880-NR1</name>
</geneLocation>
<dbReference type="EMBL" id="MF144193">
    <property type="protein sequence ID" value="ASK37189.1"/>
    <property type="molecule type" value="Genomic_DNA"/>
</dbReference>
<reference evidence="4 5" key="2">
    <citation type="submission" date="2018-08" db="EMBL/GenBank/DDBJ databases">
        <authorList>
            <consortium name="Pathogen Informatics"/>
        </authorList>
    </citation>
    <scope>NUCLEOTIDE SEQUENCE [LARGE SCALE GENOMIC DNA]</scope>
    <source>
        <strain evidence="4 5">EuSCAPE_GR114</strain>
    </source>
</reference>
<evidence type="ECO:0000313" key="2">
    <source>
        <dbReference type="EMBL" id="ASK37189.1"/>
    </source>
</evidence>
<feature type="coiled-coil region" evidence="1">
    <location>
        <begin position="80"/>
        <end position="107"/>
    </location>
</feature>
<name>A0A220SV42_KLEPN</name>
<evidence type="ECO:0000313" key="5">
    <source>
        <dbReference type="Proteomes" id="UP000259497"/>
    </source>
</evidence>
<accession>A0A220SV42</accession>
<keyword evidence="1" id="KW-0175">Coiled coil</keyword>
<protein>
    <submittedName>
        <fullName evidence="2">Uncharacterized protein</fullName>
    </submittedName>
</protein>
<dbReference type="EMBL" id="UIXM01000019">
    <property type="protein sequence ID" value="SVS28737.1"/>
    <property type="molecule type" value="Genomic_DNA"/>
</dbReference>